<protein>
    <submittedName>
        <fullName evidence="1">Uncharacterized protein</fullName>
    </submittedName>
</protein>
<keyword evidence="2" id="KW-1185">Reference proteome</keyword>
<reference evidence="1 2" key="1">
    <citation type="submission" date="2022-12" db="EMBL/GenBank/DDBJ databases">
        <title>Genomic features and morphological characterization of a novel Knufia sp. strain isolated from spacecraft assembly facility.</title>
        <authorList>
            <person name="Teixeira M."/>
            <person name="Chander A.M."/>
            <person name="Stajich J.E."/>
            <person name="Venkateswaran K."/>
        </authorList>
    </citation>
    <scope>NUCLEOTIDE SEQUENCE [LARGE SCALE GENOMIC DNA]</scope>
    <source>
        <strain evidence="1 2">FJI-L2-BK-P2</strain>
    </source>
</reference>
<comment type="caution">
    <text evidence="1">The sequence shown here is derived from an EMBL/GenBank/DDBJ whole genome shotgun (WGS) entry which is preliminary data.</text>
</comment>
<accession>A0AAN8IBH6</accession>
<dbReference type="Proteomes" id="UP001316803">
    <property type="component" value="Unassembled WGS sequence"/>
</dbReference>
<evidence type="ECO:0000313" key="2">
    <source>
        <dbReference type="Proteomes" id="UP001316803"/>
    </source>
</evidence>
<gene>
    <name evidence="1" type="ORF">OHC33_001449</name>
</gene>
<name>A0AAN8IBH6_9EURO</name>
<organism evidence="1 2">
    <name type="scientific">Knufia fluminis</name>
    <dbReference type="NCBI Taxonomy" id="191047"/>
    <lineage>
        <taxon>Eukaryota</taxon>
        <taxon>Fungi</taxon>
        <taxon>Dikarya</taxon>
        <taxon>Ascomycota</taxon>
        <taxon>Pezizomycotina</taxon>
        <taxon>Eurotiomycetes</taxon>
        <taxon>Chaetothyriomycetidae</taxon>
        <taxon>Chaetothyriales</taxon>
        <taxon>Trichomeriaceae</taxon>
        <taxon>Knufia</taxon>
    </lineage>
</organism>
<sequence>MSDTTSTSPPSPARTYQTRHCSRAAKSWAARKAHAEAHNTWISTFFANNTVSVKTKGKVERWIIGAQIGSEKEHRDEKDTDWPYDASAVVECTSRESNGESTHAIAKIYMQIPYYTEEHGQTSSHRKTPSFIIDEIRALKRMSRLGHNAPGPQLLGSRCTQQATDMWVPGGFLSIIVMQKLPGIALTPAIYSSMSSEEQEDICLAFKCSWENMTDVLRIHYSDARIRNLLWDGPARKCYIVDYEVASFLPEEGDCTFWPEVYVAWGLKRPRMYG</sequence>
<evidence type="ECO:0000313" key="1">
    <source>
        <dbReference type="EMBL" id="KAK5957080.1"/>
    </source>
</evidence>
<proteinExistence type="predicted"/>
<dbReference type="EMBL" id="JAKLMC020000003">
    <property type="protein sequence ID" value="KAK5957080.1"/>
    <property type="molecule type" value="Genomic_DNA"/>
</dbReference>
<dbReference type="AlphaFoldDB" id="A0AAN8IBH6"/>